<dbReference type="NCBIfam" id="NF041548">
    <property type="entry name" value="PssE"/>
    <property type="match status" value="1"/>
</dbReference>
<dbReference type="SUPFAM" id="SSF53756">
    <property type="entry name" value="UDP-Glycosyltransferase/glycogen phosphorylase"/>
    <property type="match status" value="1"/>
</dbReference>
<proteinExistence type="inferred from homology"/>
<protein>
    <submittedName>
        <fullName evidence="7">Glycosyltransferase</fullName>
    </submittedName>
</protein>
<dbReference type="Pfam" id="PF04101">
    <property type="entry name" value="Glyco_tran_28_C"/>
    <property type="match status" value="1"/>
</dbReference>
<evidence type="ECO:0000256" key="5">
    <source>
        <dbReference type="ARBA" id="ARBA00022824"/>
    </source>
</evidence>
<organism evidence="7 8">
    <name type="scientific">Shewanella aestuarii</name>
    <dbReference type="NCBI Taxonomy" id="1028752"/>
    <lineage>
        <taxon>Bacteria</taxon>
        <taxon>Pseudomonadati</taxon>
        <taxon>Pseudomonadota</taxon>
        <taxon>Gammaproteobacteria</taxon>
        <taxon>Alteromonadales</taxon>
        <taxon>Shewanellaceae</taxon>
        <taxon>Shewanella</taxon>
    </lineage>
</organism>
<dbReference type="InterPro" id="IPR039042">
    <property type="entry name" value="Alg13-like"/>
</dbReference>
<dbReference type="KEGG" id="saes:HBH39_11950"/>
<evidence type="ECO:0000313" key="7">
    <source>
        <dbReference type="EMBL" id="QIR15107.1"/>
    </source>
</evidence>
<gene>
    <name evidence="7" type="ORF">HBH39_11950</name>
</gene>
<comment type="subcellular location">
    <subcellularLocation>
        <location evidence="1">Endoplasmic reticulum</location>
    </subcellularLocation>
</comment>
<dbReference type="EMBL" id="CP050313">
    <property type="protein sequence ID" value="QIR15107.1"/>
    <property type="molecule type" value="Genomic_DNA"/>
</dbReference>
<dbReference type="GO" id="GO:0006488">
    <property type="term" value="P:dolichol-linked oligosaccharide biosynthetic process"/>
    <property type="evidence" value="ECO:0007669"/>
    <property type="project" value="InterPro"/>
</dbReference>
<evidence type="ECO:0000313" key="8">
    <source>
        <dbReference type="Proteomes" id="UP000502608"/>
    </source>
</evidence>
<dbReference type="InterPro" id="IPR048097">
    <property type="entry name" value="Cps14G-like"/>
</dbReference>
<evidence type="ECO:0000256" key="2">
    <source>
        <dbReference type="ARBA" id="ARBA00006962"/>
    </source>
</evidence>
<dbReference type="GO" id="GO:0016758">
    <property type="term" value="F:hexosyltransferase activity"/>
    <property type="evidence" value="ECO:0007669"/>
    <property type="project" value="InterPro"/>
</dbReference>
<keyword evidence="4 7" id="KW-0808">Transferase</keyword>
<evidence type="ECO:0000256" key="3">
    <source>
        <dbReference type="ARBA" id="ARBA00022676"/>
    </source>
</evidence>
<dbReference type="InterPro" id="IPR007235">
    <property type="entry name" value="Glyco_trans_28_C"/>
</dbReference>
<accession>A0A6G9QM32</accession>
<comment type="similarity">
    <text evidence="2">Belongs to the glycosyltransferase 28 family.</text>
</comment>
<keyword evidence="8" id="KW-1185">Reference proteome</keyword>
<feature type="domain" description="Glycosyl transferase family 28 C-terminal" evidence="6">
    <location>
        <begin position="44"/>
        <end position="112"/>
    </location>
</feature>
<dbReference type="PANTHER" id="PTHR12867:SF6">
    <property type="entry name" value="N-ACETYLGLUCOSAMINYLDIPHOSPHODOLICHOL N-ACETYLGLUCOSAMINYLTRANSFERASE"/>
    <property type="match status" value="1"/>
</dbReference>
<dbReference type="Gene3D" id="3.40.50.2000">
    <property type="entry name" value="Glycogen Phosphorylase B"/>
    <property type="match status" value="1"/>
</dbReference>
<dbReference type="PANTHER" id="PTHR12867">
    <property type="entry name" value="GLYCOSYL TRANSFERASE-RELATED"/>
    <property type="match status" value="1"/>
</dbReference>
<sequence>MNIFVTVGHTRFDSLFRCLDSFCRNDWHFVSQMSDGKYLPKSGPYFNYTSDISKYYTQADLVISHAGAGTVFTLLEMAKPTIVVANTDRVDTHQNDLLKFVEQNKFAQVCRDLNQMESMIANAANFQAAPYWSDPFFVTDEIASFLKVTP</sequence>
<evidence type="ECO:0000259" key="6">
    <source>
        <dbReference type="Pfam" id="PF04101"/>
    </source>
</evidence>
<evidence type="ECO:0000256" key="4">
    <source>
        <dbReference type="ARBA" id="ARBA00022679"/>
    </source>
</evidence>
<dbReference type="RefSeq" id="WP_167678557.1">
    <property type="nucleotide sequence ID" value="NZ_CP050313.1"/>
</dbReference>
<evidence type="ECO:0000256" key="1">
    <source>
        <dbReference type="ARBA" id="ARBA00004240"/>
    </source>
</evidence>
<reference evidence="7 8" key="1">
    <citation type="submission" date="2020-03" db="EMBL/GenBank/DDBJ databases">
        <title>Complete genome sequence of Shewanella sp.</title>
        <authorList>
            <person name="Kim Y.-S."/>
            <person name="Kim S.-J."/>
            <person name="Jung H.-K."/>
            <person name="Kim K.-H."/>
        </authorList>
    </citation>
    <scope>NUCLEOTIDE SEQUENCE [LARGE SCALE GENOMIC DNA]</scope>
    <source>
        <strain evidence="7 8">PN3F2</strain>
    </source>
</reference>
<dbReference type="Proteomes" id="UP000502608">
    <property type="component" value="Chromosome"/>
</dbReference>
<dbReference type="AlphaFoldDB" id="A0A6G9QM32"/>
<keyword evidence="3" id="KW-0328">Glycosyltransferase</keyword>
<name>A0A6G9QM32_9GAMM</name>
<keyword evidence="5" id="KW-0256">Endoplasmic reticulum</keyword>